<comment type="caution">
    <text evidence="10">The sequence shown here is derived from an EMBL/GenBank/DDBJ whole genome shotgun (WGS) entry which is preliminary data.</text>
</comment>
<dbReference type="InterPro" id="IPR013786">
    <property type="entry name" value="AcylCoA_DH/ox_N"/>
</dbReference>
<feature type="compositionally biased region" description="Low complexity" evidence="6">
    <location>
        <begin position="13"/>
        <end position="22"/>
    </location>
</feature>
<evidence type="ECO:0000256" key="3">
    <source>
        <dbReference type="ARBA" id="ARBA00022630"/>
    </source>
</evidence>
<evidence type="ECO:0000259" key="8">
    <source>
        <dbReference type="Pfam" id="PF02770"/>
    </source>
</evidence>
<organism evidence="10 11">
    <name type="scientific">Frankia nepalensis</name>
    <dbReference type="NCBI Taxonomy" id="1836974"/>
    <lineage>
        <taxon>Bacteria</taxon>
        <taxon>Bacillati</taxon>
        <taxon>Actinomycetota</taxon>
        <taxon>Actinomycetes</taxon>
        <taxon>Frankiales</taxon>
        <taxon>Frankiaceae</taxon>
        <taxon>Frankia</taxon>
    </lineage>
</organism>
<reference evidence="10" key="1">
    <citation type="submission" date="2020-12" db="EMBL/GenBank/DDBJ databases">
        <title>Genomic characterization of non-nitrogen-fixing Frankia strains.</title>
        <authorList>
            <person name="Carlos-Shanley C."/>
            <person name="Guerra T."/>
            <person name="Hahn D."/>
        </authorList>
    </citation>
    <scope>NUCLEOTIDE SEQUENCE</scope>
    <source>
        <strain evidence="10">CN6</strain>
    </source>
</reference>
<dbReference type="CDD" id="cd00567">
    <property type="entry name" value="ACAD"/>
    <property type="match status" value="1"/>
</dbReference>
<dbReference type="EMBL" id="JAEACQ010000235">
    <property type="protein sequence ID" value="MBL7629718.1"/>
    <property type="molecule type" value="Genomic_DNA"/>
</dbReference>
<evidence type="ECO:0000259" key="9">
    <source>
        <dbReference type="Pfam" id="PF02771"/>
    </source>
</evidence>
<feature type="region of interest" description="Disordered" evidence="6">
    <location>
        <begin position="1"/>
        <end position="22"/>
    </location>
</feature>
<name>A0A937RCR3_9ACTN</name>
<dbReference type="InterPro" id="IPR009100">
    <property type="entry name" value="AcylCoA_DH/oxidase_NM_dom_sf"/>
</dbReference>
<dbReference type="InterPro" id="IPR036250">
    <property type="entry name" value="AcylCo_DH-like_C"/>
</dbReference>
<keyword evidence="11" id="KW-1185">Reference proteome</keyword>
<dbReference type="InterPro" id="IPR006091">
    <property type="entry name" value="Acyl-CoA_Oxase/DH_mid-dom"/>
</dbReference>
<evidence type="ECO:0000256" key="1">
    <source>
        <dbReference type="ARBA" id="ARBA00001974"/>
    </source>
</evidence>
<dbReference type="PANTHER" id="PTHR43884:SF12">
    <property type="entry name" value="ISOVALERYL-COA DEHYDROGENASE, MITOCHONDRIAL-RELATED"/>
    <property type="match status" value="1"/>
</dbReference>
<evidence type="ECO:0000256" key="5">
    <source>
        <dbReference type="RuleBase" id="RU362125"/>
    </source>
</evidence>
<evidence type="ECO:0000256" key="4">
    <source>
        <dbReference type="ARBA" id="ARBA00022827"/>
    </source>
</evidence>
<keyword evidence="3 5" id="KW-0285">Flavoprotein</keyword>
<dbReference type="PANTHER" id="PTHR43884">
    <property type="entry name" value="ACYL-COA DEHYDROGENASE"/>
    <property type="match status" value="1"/>
</dbReference>
<evidence type="ECO:0000259" key="7">
    <source>
        <dbReference type="Pfam" id="PF00441"/>
    </source>
</evidence>
<keyword evidence="5" id="KW-0560">Oxidoreductase</keyword>
<feature type="domain" description="Acyl-CoA dehydrogenase/oxidase C-terminal" evidence="7">
    <location>
        <begin position="277"/>
        <end position="396"/>
    </location>
</feature>
<dbReference type="InterPro" id="IPR046373">
    <property type="entry name" value="Acyl-CoA_Oxase/DH_mid-dom_sf"/>
</dbReference>
<dbReference type="AlphaFoldDB" id="A0A937RCR3"/>
<evidence type="ECO:0000313" key="10">
    <source>
        <dbReference type="EMBL" id="MBL7629718.1"/>
    </source>
</evidence>
<dbReference type="SUPFAM" id="SSF47203">
    <property type="entry name" value="Acyl-CoA dehydrogenase C-terminal domain-like"/>
    <property type="match status" value="1"/>
</dbReference>
<dbReference type="InterPro" id="IPR009075">
    <property type="entry name" value="AcylCo_DH/oxidase_C"/>
</dbReference>
<dbReference type="Pfam" id="PF02770">
    <property type="entry name" value="Acyl-CoA_dh_M"/>
    <property type="match status" value="1"/>
</dbReference>
<dbReference type="Gene3D" id="1.20.140.10">
    <property type="entry name" value="Butyryl-CoA Dehydrogenase, subunit A, domain 3"/>
    <property type="match status" value="1"/>
</dbReference>
<dbReference type="GO" id="GO:0050660">
    <property type="term" value="F:flavin adenine dinucleotide binding"/>
    <property type="evidence" value="ECO:0007669"/>
    <property type="project" value="InterPro"/>
</dbReference>
<comment type="cofactor">
    <cofactor evidence="1 5">
        <name>FAD</name>
        <dbReference type="ChEBI" id="CHEBI:57692"/>
    </cofactor>
</comment>
<dbReference type="Gene3D" id="1.10.540.10">
    <property type="entry name" value="Acyl-CoA dehydrogenase/oxidase, N-terminal domain"/>
    <property type="match status" value="1"/>
</dbReference>
<dbReference type="Pfam" id="PF02771">
    <property type="entry name" value="Acyl-CoA_dh_N"/>
    <property type="match status" value="1"/>
</dbReference>
<dbReference type="Pfam" id="PF00441">
    <property type="entry name" value="Acyl-CoA_dh_1"/>
    <property type="match status" value="1"/>
</dbReference>
<protein>
    <submittedName>
        <fullName evidence="10">Acyl-CoA/acyl-ACP dehydrogenase</fullName>
    </submittedName>
</protein>
<sequence length="428" mass="43395">MTTSPPRQDTPSGAASGQAARTGAAGGFTGLAAPLVDRLAGRAAEADRRGELPAEDLADLRASGLLALLVPVRLGGLGGGFADWACLAQALTRGSAATALVLNMHMSVVGALTAVPDELASALGVPQEYFAVRDRVLAEVAAGSFIAVALSERGAGSRLSALATTYRRDGDGFRVVGRKAFCSGARHADAYFLAARAASPGPGGEPGAGGPPRVSHFLVPAGPGTVVEPAWDSLGMRGTGSHDLAVDVHVPADALVGGVEGIGLLAARAMPQWMVGSYAAVYAGVARAALDAATEYVRGRGLAGRDGGLAALPAVRARLGRADAAVAALEVVIAECARRVDAEPGTAETNRWVWRAKLLAGETAQAVAASVVEACGAAVTRRGHPLERLYRDARCGALQPATSDVCADWLGLAALGADPDLDAQVPRW</sequence>
<dbReference type="Gene3D" id="2.40.110.10">
    <property type="entry name" value="Butyryl-CoA Dehydrogenase, subunit A, domain 2"/>
    <property type="match status" value="1"/>
</dbReference>
<evidence type="ECO:0000256" key="6">
    <source>
        <dbReference type="SAM" id="MobiDB-lite"/>
    </source>
</evidence>
<proteinExistence type="inferred from homology"/>
<dbReference type="Proteomes" id="UP000604475">
    <property type="component" value="Unassembled WGS sequence"/>
</dbReference>
<keyword evidence="4 5" id="KW-0274">FAD</keyword>
<gene>
    <name evidence="10" type="ORF">I7412_21600</name>
</gene>
<dbReference type="PIRSF" id="PIRSF016578">
    <property type="entry name" value="HsaA"/>
    <property type="match status" value="1"/>
</dbReference>
<dbReference type="GO" id="GO:0008470">
    <property type="term" value="F:3-methylbutanoyl-CoA dehydrogenase activity"/>
    <property type="evidence" value="ECO:0007669"/>
    <property type="project" value="TreeGrafter"/>
</dbReference>
<feature type="domain" description="Acyl-CoA oxidase/dehydrogenase middle" evidence="8">
    <location>
        <begin position="147"/>
        <end position="246"/>
    </location>
</feature>
<evidence type="ECO:0000256" key="2">
    <source>
        <dbReference type="ARBA" id="ARBA00009347"/>
    </source>
</evidence>
<comment type="similarity">
    <text evidence="2 5">Belongs to the acyl-CoA dehydrogenase family.</text>
</comment>
<feature type="compositionally biased region" description="Polar residues" evidence="6">
    <location>
        <begin position="1"/>
        <end position="11"/>
    </location>
</feature>
<feature type="domain" description="Acyl-CoA dehydrogenase/oxidase N-terminal" evidence="9">
    <location>
        <begin position="37"/>
        <end position="110"/>
    </location>
</feature>
<evidence type="ECO:0000313" key="11">
    <source>
        <dbReference type="Proteomes" id="UP000604475"/>
    </source>
</evidence>
<dbReference type="GO" id="GO:0006552">
    <property type="term" value="P:L-leucine catabolic process"/>
    <property type="evidence" value="ECO:0007669"/>
    <property type="project" value="TreeGrafter"/>
</dbReference>
<dbReference type="SUPFAM" id="SSF56645">
    <property type="entry name" value="Acyl-CoA dehydrogenase NM domain-like"/>
    <property type="match status" value="1"/>
</dbReference>
<dbReference type="InterPro" id="IPR037069">
    <property type="entry name" value="AcylCoA_DH/ox_N_sf"/>
</dbReference>
<accession>A0A937RCR3</accession>